<gene>
    <name evidence="1" type="ORF">CLV84_0286</name>
</gene>
<dbReference type="RefSeq" id="WP_104417960.1">
    <property type="nucleotide sequence ID" value="NZ_PTJC01000005.1"/>
</dbReference>
<dbReference type="PROSITE" id="PS51257">
    <property type="entry name" value="PROKAR_LIPOPROTEIN"/>
    <property type="match status" value="1"/>
</dbReference>
<protein>
    <submittedName>
        <fullName evidence="1">Uncharacterized protein</fullName>
    </submittedName>
</protein>
<dbReference type="EMBL" id="PTJC01000005">
    <property type="protein sequence ID" value="PPK87346.1"/>
    <property type="molecule type" value="Genomic_DNA"/>
</dbReference>
<comment type="caution">
    <text evidence="1">The sequence shown here is derived from an EMBL/GenBank/DDBJ whole genome shotgun (WGS) entry which is preliminary data.</text>
</comment>
<organism evidence="1 2">
    <name type="scientific">Neolewinella xylanilytica</name>
    <dbReference type="NCBI Taxonomy" id="1514080"/>
    <lineage>
        <taxon>Bacteria</taxon>
        <taxon>Pseudomonadati</taxon>
        <taxon>Bacteroidota</taxon>
        <taxon>Saprospiria</taxon>
        <taxon>Saprospirales</taxon>
        <taxon>Lewinellaceae</taxon>
        <taxon>Neolewinella</taxon>
    </lineage>
</organism>
<reference evidence="1 2" key="1">
    <citation type="submission" date="2018-02" db="EMBL/GenBank/DDBJ databases">
        <title>Genomic Encyclopedia of Archaeal and Bacterial Type Strains, Phase II (KMG-II): from individual species to whole genera.</title>
        <authorList>
            <person name="Goeker M."/>
        </authorList>
    </citation>
    <scope>NUCLEOTIDE SEQUENCE [LARGE SCALE GENOMIC DNA]</scope>
    <source>
        <strain evidence="1 2">DSM 29526</strain>
    </source>
</reference>
<accession>A0A2S6I755</accession>
<dbReference type="AlphaFoldDB" id="A0A2S6I755"/>
<dbReference type="OrthoDB" id="1491714at2"/>
<sequence length="512" mass="55615">MQKLLLLFFLPPLFSGCSDLVEDFTVDEVRLEAEYAVPLVDSRVNLPELLGEIDEQVTLTVDPDGLLRFNYTDTVPSVTGEALFTQLRNLTSILPLPITSRSRTIPLPLPNNVRLDVLSLKRGAFTYSLPNTYDIPVTVALTFPNLSRNGTPLRISGELPAYSGSGTPPTLTNVDAPLDLTGYDLDFGSGSITVNYAIDGPDGQALDPGANTVALLSNLDFSYLEGYFGVQAYAGVDDVLRIDFFENYLGGDISFVKPRIRVTVRNSFGVPSRAVIDELYITTVAGDTLAVEGRVVDEGFAFDYPKRPGEQEFTEYIIDETNSNVLDLIAAKPVALHYRISALINPDADPSVTGFLVDTSSYDATVNVELPLYGAADDFRIRDSFPINLGDRYGEITAATLRVTTDNEIPFDLSLTGTFFDESGTALADLTEGELRIIEASPVDADGNAADTMTTTNDIAFTGQQLDAIRRATTLILETTFATSAGGTQAVRVREDQALRVRIGARLNVQNQ</sequence>
<evidence type="ECO:0000313" key="1">
    <source>
        <dbReference type="EMBL" id="PPK87346.1"/>
    </source>
</evidence>
<keyword evidence="2" id="KW-1185">Reference proteome</keyword>
<dbReference type="Proteomes" id="UP000237662">
    <property type="component" value="Unassembled WGS sequence"/>
</dbReference>
<name>A0A2S6I755_9BACT</name>
<evidence type="ECO:0000313" key="2">
    <source>
        <dbReference type="Proteomes" id="UP000237662"/>
    </source>
</evidence>
<proteinExistence type="predicted"/>